<dbReference type="Pfam" id="PF03819">
    <property type="entry name" value="MazG"/>
    <property type="match status" value="1"/>
</dbReference>
<evidence type="ECO:0000313" key="3">
    <source>
        <dbReference type="Proteomes" id="UP000252254"/>
    </source>
</evidence>
<evidence type="ECO:0000259" key="1">
    <source>
        <dbReference type="Pfam" id="PF03819"/>
    </source>
</evidence>
<proteinExistence type="predicted"/>
<feature type="domain" description="NTP pyrophosphohydrolase MazG-like" evidence="1">
    <location>
        <begin position="25"/>
        <end position="97"/>
    </location>
</feature>
<evidence type="ECO:0000313" key="2">
    <source>
        <dbReference type="EMBL" id="RBO92046.1"/>
    </source>
</evidence>
<dbReference type="CDD" id="cd11541">
    <property type="entry name" value="NTP-PPase_u4"/>
    <property type="match status" value="1"/>
</dbReference>
<dbReference type="SUPFAM" id="SSF101386">
    <property type="entry name" value="all-alpha NTP pyrophosphatases"/>
    <property type="match status" value="1"/>
</dbReference>
<dbReference type="GO" id="GO:0016787">
    <property type="term" value="F:hydrolase activity"/>
    <property type="evidence" value="ECO:0007669"/>
    <property type="project" value="UniProtKB-KW"/>
</dbReference>
<organism evidence="2 3">
    <name type="scientific">Paraliobacillus ryukyuensis</name>
    <dbReference type="NCBI Taxonomy" id="200904"/>
    <lineage>
        <taxon>Bacteria</taxon>
        <taxon>Bacillati</taxon>
        <taxon>Bacillota</taxon>
        <taxon>Bacilli</taxon>
        <taxon>Bacillales</taxon>
        <taxon>Bacillaceae</taxon>
        <taxon>Paraliobacillus</taxon>
    </lineage>
</organism>
<dbReference type="Proteomes" id="UP000252254">
    <property type="component" value="Unassembled WGS sequence"/>
</dbReference>
<accession>A0A366DPP0</accession>
<dbReference type="Gene3D" id="1.10.287.1080">
    <property type="entry name" value="MazG-like"/>
    <property type="match status" value="1"/>
</dbReference>
<dbReference type="PIRSF" id="PIRSF006639">
    <property type="entry name" value="UCP006639_pph"/>
    <property type="match status" value="1"/>
</dbReference>
<dbReference type="EMBL" id="QNRI01000017">
    <property type="protein sequence ID" value="RBO92046.1"/>
    <property type="molecule type" value="Genomic_DNA"/>
</dbReference>
<dbReference type="AlphaFoldDB" id="A0A366DPP0"/>
<reference evidence="2 3" key="1">
    <citation type="submission" date="2018-06" db="EMBL/GenBank/DDBJ databases">
        <title>Genomic Encyclopedia of Type Strains, Phase IV (KMG-IV): sequencing the most valuable type-strain genomes for metagenomic binning, comparative biology and taxonomic classification.</title>
        <authorList>
            <person name="Goeker M."/>
        </authorList>
    </citation>
    <scope>NUCLEOTIDE SEQUENCE [LARGE SCALE GENOMIC DNA]</scope>
    <source>
        <strain evidence="2 3">DSM 15140</strain>
    </source>
</reference>
<keyword evidence="3" id="KW-1185">Reference proteome</keyword>
<dbReference type="OrthoDB" id="350573at2"/>
<keyword evidence="2" id="KW-0378">Hydrolase</keyword>
<name>A0A366DPP0_9BACI</name>
<protein>
    <submittedName>
        <fullName evidence="2">NTP pyrophosphatase (Non-canonical NTP hydrolase)</fullName>
    </submittedName>
</protein>
<dbReference type="InterPro" id="IPR004518">
    <property type="entry name" value="MazG-like_dom"/>
</dbReference>
<gene>
    <name evidence="2" type="ORF">DES48_11710</name>
</gene>
<dbReference type="STRING" id="200904.GCA_900168775_03150"/>
<dbReference type="InterPro" id="IPR011379">
    <property type="entry name" value="MazG-related_GP37"/>
</dbReference>
<dbReference type="RefSeq" id="WP_113870143.1">
    <property type="nucleotide sequence ID" value="NZ_BAABQN010000017.1"/>
</dbReference>
<sequence>MQLNEFQELSKRTLPNRDMRKDAANYALGLTGESGEVADEIKKWLFHGHGIDRMAIKKELGDTLHYIAGLCSILGFELEDVAQENIEKLKKRYPDGFSQEASINRVE</sequence>
<comment type="caution">
    <text evidence="2">The sequence shown here is derived from an EMBL/GenBank/DDBJ whole genome shotgun (WGS) entry which is preliminary data.</text>
</comment>